<comment type="caution">
    <text evidence="9">The sequence shown here is derived from an EMBL/GenBank/DDBJ whole genome shotgun (WGS) entry which is preliminary data.</text>
</comment>
<evidence type="ECO:0000313" key="9">
    <source>
        <dbReference type="EMBL" id="RZS62867.1"/>
    </source>
</evidence>
<sequence length="463" mass="47213">MPTTTRPGVGWTLHGNGKTLTPGAVVGPDERLTWPRTVGIGLQHIVAMFGATFLVPLITGFPPSTTLFFSAIGTIGFLLITGNRLPSYLGSSFAFIAPIMAAKASAGGDLGTAVGGILATGLLLAVIGLVVHFTGGGWIDAVMPPIVTGTIVALIGFNLAGAAWCTPSEAVVDGQRVLYPDLCTGGLKTAPLTGVITLGSIILASVLFKGMLGRLSILVGVLVGYVAAVIQGQVDFSGVGQAAWFGLPEFHAPRFDLSVMGLFLPVVLVLIAENVGHVKSVSAMTGRNFDKLTGRALLADGVATTFAGLGGGSGTTTYAENIGVMAATRVYSTAAYWVAAIGALVLSLFPKFGALIATVPAGVLGGAGTMLYGMIGILGARIWVQNKVDFSNPINLTTAAVPLIIGIADYTWVVGDLTFKGIALGTAAALVIYHGMRAISRRTGAHQEPATPASAPAGTELEG</sequence>
<proteinExistence type="inferred from homology"/>
<feature type="transmembrane region" description="Helical" evidence="8">
    <location>
        <begin position="112"/>
        <end position="134"/>
    </location>
</feature>
<dbReference type="OrthoDB" id="9779092at2"/>
<dbReference type="GO" id="GO:0042907">
    <property type="term" value="F:xanthine transmembrane transporter activity"/>
    <property type="evidence" value="ECO:0007669"/>
    <property type="project" value="TreeGrafter"/>
</dbReference>
<dbReference type="PANTHER" id="PTHR42810">
    <property type="entry name" value="PURINE PERMEASE C1399.01C-RELATED"/>
    <property type="match status" value="1"/>
</dbReference>
<protein>
    <submittedName>
        <fullName evidence="9">Uracil-xanthine permease</fullName>
    </submittedName>
</protein>
<organism evidence="9 10">
    <name type="scientific">Xylanimonas ulmi</name>
    <dbReference type="NCBI Taxonomy" id="228973"/>
    <lineage>
        <taxon>Bacteria</taxon>
        <taxon>Bacillati</taxon>
        <taxon>Actinomycetota</taxon>
        <taxon>Actinomycetes</taxon>
        <taxon>Micrococcales</taxon>
        <taxon>Promicromonosporaceae</taxon>
        <taxon>Xylanimonas</taxon>
    </lineage>
</organism>
<keyword evidence="6 8" id="KW-0472">Membrane</keyword>
<feature type="transmembrane region" description="Helical" evidence="8">
    <location>
        <begin position="419"/>
        <end position="436"/>
    </location>
</feature>
<dbReference type="AlphaFoldDB" id="A0A4Q7M707"/>
<dbReference type="NCBIfam" id="TIGR00801">
    <property type="entry name" value="ncs2"/>
    <property type="match status" value="1"/>
</dbReference>
<reference evidence="9 10" key="1">
    <citation type="submission" date="2019-02" db="EMBL/GenBank/DDBJ databases">
        <title>Sequencing the genomes of 1000 actinobacteria strains.</title>
        <authorList>
            <person name="Klenk H.-P."/>
        </authorList>
    </citation>
    <scope>NUCLEOTIDE SEQUENCE [LARGE SCALE GENOMIC DNA]</scope>
    <source>
        <strain evidence="9 10">DSM 16932</strain>
    </source>
</reference>
<keyword evidence="3" id="KW-0813">Transport</keyword>
<feature type="transmembrane region" description="Helical" evidence="8">
    <location>
        <begin position="88"/>
        <end position="106"/>
    </location>
</feature>
<keyword evidence="10" id="KW-1185">Reference proteome</keyword>
<evidence type="ECO:0000256" key="4">
    <source>
        <dbReference type="ARBA" id="ARBA00022692"/>
    </source>
</evidence>
<dbReference type="RefSeq" id="WP_130416305.1">
    <property type="nucleotide sequence ID" value="NZ_SGWX01000001.1"/>
</dbReference>
<evidence type="ECO:0000256" key="2">
    <source>
        <dbReference type="ARBA" id="ARBA00008821"/>
    </source>
</evidence>
<comment type="similarity">
    <text evidence="2">Belongs to the nucleobase:cation symporter-2 (NCS2) (TC 2.A.40) family.</text>
</comment>
<feature type="transmembrane region" description="Helical" evidence="8">
    <location>
        <begin position="189"/>
        <end position="208"/>
    </location>
</feature>
<accession>A0A4Q7M707</accession>
<evidence type="ECO:0000256" key="6">
    <source>
        <dbReference type="ARBA" id="ARBA00023136"/>
    </source>
</evidence>
<dbReference type="GO" id="GO:0005886">
    <property type="term" value="C:plasma membrane"/>
    <property type="evidence" value="ECO:0007669"/>
    <property type="project" value="UniProtKB-ARBA"/>
</dbReference>
<dbReference type="EMBL" id="SGWX01000001">
    <property type="protein sequence ID" value="RZS62867.1"/>
    <property type="molecule type" value="Genomic_DNA"/>
</dbReference>
<dbReference type="PANTHER" id="PTHR42810:SF2">
    <property type="entry name" value="PURINE PERMEASE C1399.01C-RELATED"/>
    <property type="match status" value="1"/>
</dbReference>
<feature type="transmembrane region" description="Helical" evidence="8">
    <location>
        <begin position="254"/>
        <end position="272"/>
    </location>
</feature>
<dbReference type="InterPro" id="IPR006042">
    <property type="entry name" value="Xan_ur_permease"/>
</dbReference>
<name>A0A4Q7M707_9MICO</name>
<keyword evidence="4 8" id="KW-0812">Transmembrane</keyword>
<dbReference type="Pfam" id="PF00860">
    <property type="entry name" value="Xan_ur_permease"/>
    <property type="match status" value="1"/>
</dbReference>
<evidence type="ECO:0000256" key="3">
    <source>
        <dbReference type="ARBA" id="ARBA00022448"/>
    </source>
</evidence>
<keyword evidence="5 8" id="KW-1133">Transmembrane helix</keyword>
<evidence type="ECO:0000256" key="5">
    <source>
        <dbReference type="ARBA" id="ARBA00022989"/>
    </source>
</evidence>
<dbReference type="InterPro" id="IPR006043">
    <property type="entry name" value="NCS2"/>
</dbReference>
<feature type="region of interest" description="Disordered" evidence="7">
    <location>
        <begin position="443"/>
        <end position="463"/>
    </location>
</feature>
<feature type="transmembrane region" description="Helical" evidence="8">
    <location>
        <begin position="363"/>
        <end position="384"/>
    </location>
</feature>
<feature type="transmembrane region" description="Helical" evidence="8">
    <location>
        <begin position="146"/>
        <end position="164"/>
    </location>
</feature>
<evidence type="ECO:0000256" key="1">
    <source>
        <dbReference type="ARBA" id="ARBA00004141"/>
    </source>
</evidence>
<gene>
    <name evidence="9" type="ORF">EV386_3221</name>
</gene>
<feature type="transmembrane region" description="Helical" evidence="8">
    <location>
        <begin position="215"/>
        <end position="234"/>
    </location>
</feature>
<dbReference type="Proteomes" id="UP000293852">
    <property type="component" value="Unassembled WGS sequence"/>
</dbReference>
<evidence type="ECO:0000313" key="10">
    <source>
        <dbReference type="Proteomes" id="UP000293852"/>
    </source>
</evidence>
<feature type="transmembrane region" description="Helical" evidence="8">
    <location>
        <begin position="64"/>
        <end position="81"/>
    </location>
</feature>
<evidence type="ECO:0000256" key="8">
    <source>
        <dbReference type="SAM" id="Phobius"/>
    </source>
</evidence>
<feature type="transmembrane region" description="Helical" evidence="8">
    <location>
        <begin position="334"/>
        <end position="357"/>
    </location>
</feature>
<evidence type="ECO:0000256" key="7">
    <source>
        <dbReference type="SAM" id="MobiDB-lite"/>
    </source>
</evidence>
<comment type="subcellular location">
    <subcellularLocation>
        <location evidence="1">Membrane</location>
        <topology evidence="1">Multi-pass membrane protein</topology>
    </subcellularLocation>
</comment>